<reference evidence="1 2" key="1">
    <citation type="submission" date="2018-05" db="EMBL/GenBank/DDBJ databases">
        <title>Chitinophaga sp. K3CV102501T nov., isolated from isolated from a monsoon evergreen broad-leaved forest soil.</title>
        <authorList>
            <person name="Lv Y."/>
        </authorList>
    </citation>
    <scope>NUCLEOTIDE SEQUENCE [LARGE SCALE GENOMIC DNA]</scope>
    <source>
        <strain evidence="1 2">GDMCC 1.1325</strain>
    </source>
</reference>
<dbReference type="Proteomes" id="UP000253410">
    <property type="component" value="Unassembled WGS sequence"/>
</dbReference>
<dbReference type="AlphaFoldDB" id="A0A365Y0R9"/>
<dbReference type="EMBL" id="QFFJ01000001">
    <property type="protein sequence ID" value="RBL91435.1"/>
    <property type="molecule type" value="Genomic_DNA"/>
</dbReference>
<keyword evidence="2" id="KW-1185">Reference proteome</keyword>
<organism evidence="1 2">
    <name type="scientific">Chitinophaga flava</name>
    <dbReference type="NCBI Taxonomy" id="2259036"/>
    <lineage>
        <taxon>Bacteria</taxon>
        <taxon>Pseudomonadati</taxon>
        <taxon>Bacteroidota</taxon>
        <taxon>Chitinophagia</taxon>
        <taxon>Chitinophagales</taxon>
        <taxon>Chitinophagaceae</taxon>
        <taxon>Chitinophaga</taxon>
    </lineage>
</organism>
<accession>A0A365Y0R9</accession>
<gene>
    <name evidence="1" type="ORF">DF182_02105</name>
</gene>
<name>A0A365Y0R9_9BACT</name>
<evidence type="ECO:0008006" key="3">
    <source>
        <dbReference type="Google" id="ProtNLM"/>
    </source>
</evidence>
<proteinExistence type="predicted"/>
<comment type="caution">
    <text evidence="1">The sequence shown here is derived from an EMBL/GenBank/DDBJ whole genome shotgun (WGS) entry which is preliminary data.</text>
</comment>
<evidence type="ECO:0000313" key="2">
    <source>
        <dbReference type="Proteomes" id="UP000253410"/>
    </source>
</evidence>
<evidence type="ECO:0000313" key="1">
    <source>
        <dbReference type="EMBL" id="RBL91435.1"/>
    </source>
</evidence>
<protein>
    <recommendedName>
        <fullName evidence="3">Sugar-binding protein</fullName>
    </recommendedName>
</protein>
<sequence>MFIQSYSQNAVPQLIPPSPLTQEVEKYINYNVSMYNGLPEISIPLYTIELKGMKIPISLSYHASGIKFQQNSGEVGLGWVLNPSFRVSRTIYGQPDDWYEMPGYVLDSMNYYDLLNEENKVRAPKRDQYLSRFVDKDFTGIPTPANGLNRIDGEYDYFNYSLPTESGAFIIPDRKNKIIKPMELTNTMFNYESGTSQSGILNGFKKFDITDDQGNIYLFGERVAADTNVFESSSKHNGLLANAWAMTKMVTALGDELNFKYIGVDVGMYTGSSLALFEAPFCAAGRVLSGSSRSYATFKHYRSFLIQEIKSNYESVKMTHKDGMTLSKLEIFADDNSLIKAVDFYYSFNGVHNFLDSIKIADSKRSTVEVYKFDYYEKQVYPGDIYIADQWGYYITSVNGLNEFHKEFKSDDIDVVDEPGADRYPTKQTAGYLSGDFSDRTTYNGTRDIFSLKSITYPTGGRVSYRYESNLYQDGFRQRKAGGGLRIQRIESEDLINNSTLVRDYVYGEGESGYGQAILDLDKNYFVNEEVDFMQDPIWLQPDYPRRVLNYSKSIVGDVSATANLSSFVVYPEVAEYEYYSLGKNGKTVYKYELDTFYRAGSFDFPVLKVDECLKRMQYGTDYPKYTNYYKFWNKPLLSEKSSYVWYKDQYGQDQYRRIKVDSFSYRSIFSNIYKGLKVIPFANNGTYHPLKNDLHYYYLLSFFKKGEYIITTGKRYLTQKKETEFDENNRSLSKLTTYEYNDNYRVKSVKTDNGLDIDLEEYTYPTDLSGLNPNNEINRPLLLLKSKNILTPVVEQRKYRLDKSGSNKRLLSAVYTTYKPFQPVPDKILRTEEAGRITDFVPLGATNNILTADSRYKPVILFESYDEKGNVKEVRKENDYPVSYIWDYKSKYPIARVYNAKSVDVAFTSFEADGGGGWGFPGSGQTEASSPTGKKCYELGAGAGMLMYMTKVGLTPSTSYIVSYWSRNGKYTVSGEVSHKEGRTLNGWTYHEHKIQNVNQTDIGGNGLIDEVRLYPEGAQMTTFTYQPLVGMTSECDLSSKITIYEYDTYGRLKIIRDMDGKILKQNDYQYQKPVNQ</sequence>